<comment type="caution">
    <text evidence="1">The sequence shown here is derived from an EMBL/GenBank/DDBJ whole genome shotgun (WGS) entry which is preliminary data.</text>
</comment>
<reference evidence="1 2" key="2">
    <citation type="submission" date="2020-03" db="EMBL/GenBank/DDBJ databases">
        <authorList>
            <person name="Ichikawa N."/>
            <person name="Kimura A."/>
            <person name="Kitahashi Y."/>
            <person name="Uohara A."/>
        </authorList>
    </citation>
    <scope>NUCLEOTIDE SEQUENCE [LARGE SCALE GENOMIC DNA]</scope>
    <source>
        <strain evidence="1 2">NBRC 108639</strain>
    </source>
</reference>
<sequence length="78" mass="8465">MRLAMRLNQRAFGALLGVSLPTVARWELGRAAVSPYGQKALDAQLRDTADDVIERFEGLLKETDAAITAHGSGKGRRV</sequence>
<dbReference type="CDD" id="cd00093">
    <property type="entry name" value="HTH_XRE"/>
    <property type="match status" value="1"/>
</dbReference>
<name>A0A6V8KI67_9ACTN</name>
<dbReference type="AlphaFoldDB" id="A0A6V8KI67"/>
<evidence type="ECO:0000313" key="2">
    <source>
        <dbReference type="Proteomes" id="UP000482800"/>
    </source>
</evidence>
<dbReference type="Proteomes" id="UP000482800">
    <property type="component" value="Unassembled WGS sequence"/>
</dbReference>
<organism evidence="1 2">
    <name type="scientific">Phytohabitans houttuyneae</name>
    <dbReference type="NCBI Taxonomy" id="1076126"/>
    <lineage>
        <taxon>Bacteria</taxon>
        <taxon>Bacillati</taxon>
        <taxon>Actinomycetota</taxon>
        <taxon>Actinomycetes</taxon>
        <taxon>Micromonosporales</taxon>
        <taxon>Micromonosporaceae</taxon>
    </lineage>
</organism>
<accession>A0A6V8KI67</accession>
<dbReference type="InterPro" id="IPR010982">
    <property type="entry name" value="Lambda_DNA-bd_dom_sf"/>
</dbReference>
<protein>
    <recommendedName>
        <fullName evidence="3">HTH cro/C1-type domain-containing protein</fullName>
    </recommendedName>
</protein>
<keyword evidence="2" id="KW-1185">Reference proteome</keyword>
<evidence type="ECO:0008006" key="3">
    <source>
        <dbReference type="Google" id="ProtNLM"/>
    </source>
</evidence>
<dbReference type="EMBL" id="BLPF01000004">
    <property type="protein sequence ID" value="GFJ84892.1"/>
    <property type="molecule type" value="Genomic_DNA"/>
</dbReference>
<dbReference type="GO" id="GO:0003677">
    <property type="term" value="F:DNA binding"/>
    <property type="evidence" value="ECO:0007669"/>
    <property type="project" value="InterPro"/>
</dbReference>
<gene>
    <name evidence="1" type="ORF">Phou_090720</name>
</gene>
<dbReference type="SUPFAM" id="SSF47413">
    <property type="entry name" value="lambda repressor-like DNA-binding domains"/>
    <property type="match status" value="1"/>
</dbReference>
<dbReference type="Gene3D" id="1.10.260.40">
    <property type="entry name" value="lambda repressor-like DNA-binding domains"/>
    <property type="match status" value="1"/>
</dbReference>
<evidence type="ECO:0000313" key="1">
    <source>
        <dbReference type="EMBL" id="GFJ84892.1"/>
    </source>
</evidence>
<dbReference type="InterPro" id="IPR001387">
    <property type="entry name" value="Cro/C1-type_HTH"/>
</dbReference>
<proteinExistence type="predicted"/>
<reference evidence="1 2" key="1">
    <citation type="submission" date="2020-03" db="EMBL/GenBank/DDBJ databases">
        <title>Whole genome shotgun sequence of Phytohabitans houttuyneae NBRC 108639.</title>
        <authorList>
            <person name="Komaki H."/>
            <person name="Tamura T."/>
        </authorList>
    </citation>
    <scope>NUCLEOTIDE SEQUENCE [LARGE SCALE GENOMIC DNA]</scope>
    <source>
        <strain evidence="1 2">NBRC 108639</strain>
    </source>
</reference>